<sequence>MEDSVSKGKTLNKEQEETLRTKQSVLGAIEELKKIKEPLSLAISEELQAKKSNLDDTQMKKLDKDENDGKNLDFGDAQMREIEKDLGDAKKLNLDDTQMKKMEKIDGDVEKLNLDDTQMREIEKYEGDGEKLNFDGAHMSEMGQDEGVSEKGGNGVLFDEVVVEDLLKLLYFGSMFDVSVKSQNDFVATMYRKIHERGCCLTYDYVTDDDASGDLLGEKDLDLISMLGELVISRPVDSSLSHKDALQRCIEHAKLWIANSDQPLAPESNITYAESMSKYALIPVGFVKMTNLHVILGVSVFYLLLSDVFFGFWADNDAALRGKLNKIMASDYFTTTPELKASVEMVAAAENYQSFHVPVNGPVAGNVSVEVEEPTVQHDHKEQGFENLHEHQVYVDQSSFEDQVHQDASLVENSTEFSVENNSDGPHTDEQSQAYVESKEQQNGTQRYNNYRSGRGGGGRRRNSNGYGGRGSGRGNGRGGYENGYGQAGNYNSRNNYNYRGRGGRGGTGGYYNQGSTQDGQ</sequence>
<reference evidence="3 4" key="1">
    <citation type="submission" date="2024-01" db="EMBL/GenBank/DDBJ databases">
        <title>The complete chloroplast genome sequence of Lithospermum erythrorhizon: insights into the phylogenetic relationship among Boraginaceae species and the maternal lineages of purple gromwells.</title>
        <authorList>
            <person name="Okada T."/>
            <person name="Watanabe K."/>
        </authorList>
    </citation>
    <scope>NUCLEOTIDE SEQUENCE [LARGE SCALE GENOMIC DNA]</scope>
</reference>
<evidence type="ECO:0000256" key="1">
    <source>
        <dbReference type="SAM" id="MobiDB-lite"/>
    </source>
</evidence>
<dbReference type="PANTHER" id="PTHR37736">
    <property type="entry name" value="GLYCINE-RICH PROTEIN"/>
    <property type="match status" value="1"/>
</dbReference>
<organism evidence="3 4">
    <name type="scientific">Lithospermum erythrorhizon</name>
    <name type="common">Purple gromwell</name>
    <name type="synonym">Lithospermum officinale var. erythrorhizon</name>
    <dbReference type="NCBI Taxonomy" id="34254"/>
    <lineage>
        <taxon>Eukaryota</taxon>
        <taxon>Viridiplantae</taxon>
        <taxon>Streptophyta</taxon>
        <taxon>Embryophyta</taxon>
        <taxon>Tracheophyta</taxon>
        <taxon>Spermatophyta</taxon>
        <taxon>Magnoliopsida</taxon>
        <taxon>eudicotyledons</taxon>
        <taxon>Gunneridae</taxon>
        <taxon>Pentapetalae</taxon>
        <taxon>asterids</taxon>
        <taxon>lamiids</taxon>
        <taxon>Boraginales</taxon>
        <taxon>Boraginaceae</taxon>
        <taxon>Boraginoideae</taxon>
        <taxon>Lithospermeae</taxon>
        <taxon>Lithospermum</taxon>
    </lineage>
</organism>
<dbReference type="EMBL" id="BAABME010012686">
    <property type="protein sequence ID" value="GAA0185421.1"/>
    <property type="molecule type" value="Genomic_DNA"/>
</dbReference>
<feature type="region of interest" description="Disordered" evidence="1">
    <location>
        <begin position="48"/>
        <end position="74"/>
    </location>
</feature>
<dbReference type="PANTHER" id="PTHR37736:SF1">
    <property type="entry name" value="GLYCINE-RICH PROTEIN"/>
    <property type="match status" value="1"/>
</dbReference>
<feature type="transmembrane region" description="Helical" evidence="2">
    <location>
        <begin position="292"/>
        <end position="314"/>
    </location>
</feature>
<evidence type="ECO:0000256" key="2">
    <source>
        <dbReference type="SAM" id="Phobius"/>
    </source>
</evidence>
<accession>A0AAV3RUL4</accession>
<evidence type="ECO:0008006" key="5">
    <source>
        <dbReference type="Google" id="ProtNLM"/>
    </source>
</evidence>
<proteinExistence type="predicted"/>
<evidence type="ECO:0000313" key="4">
    <source>
        <dbReference type="Proteomes" id="UP001454036"/>
    </source>
</evidence>
<feature type="compositionally biased region" description="Low complexity" evidence="1">
    <location>
        <begin position="488"/>
        <end position="500"/>
    </location>
</feature>
<feature type="compositionally biased region" description="Polar residues" evidence="1">
    <location>
        <begin position="437"/>
        <end position="446"/>
    </location>
</feature>
<comment type="caution">
    <text evidence="3">The sequence shown here is derived from an EMBL/GenBank/DDBJ whole genome shotgun (WGS) entry which is preliminary data.</text>
</comment>
<keyword evidence="4" id="KW-1185">Reference proteome</keyword>
<dbReference type="Proteomes" id="UP001454036">
    <property type="component" value="Unassembled WGS sequence"/>
</dbReference>
<gene>
    <name evidence="3" type="ORF">LIER_32709</name>
</gene>
<dbReference type="AlphaFoldDB" id="A0AAV3RUL4"/>
<feature type="region of interest" description="Disordered" evidence="1">
    <location>
        <begin position="437"/>
        <end position="521"/>
    </location>
</feature>
<keyword evidence="2" id="KW-1133">Transmembrane helix</keyword>
<feature type="compositionally biased region" description="Gly residues" evidence="1">
    <location>
        <begin position="466"/>
        <end position="487"/>
    </location>
</feature>
<keyword evidence="2" id="KW-0812">Transmembrane</keyword>
<name>A0AAV3RUL4_LITER</name>
<protein>
    <recommendedName>
        <fullName evidence="5">Glycine-rich protein</fullName>
    </recommendedName>
</protein>
<feature type="region of interest" description="Disordered" evidence="1">
    <location>
        <begin position="413"/>
        <end position="432"/>
    </location>
</feature>
<keyword evidence="2" id="KW-0472">Membrane</keyword>
<evidence type="ECO:0000313" key="3">
    <source>
        <dbReference type="EMBL" id="GAA0185421.1"/>
    </source>
</evidence>